<gene>
    <name evidence="7" type="ORF">BDV25DRAFT_172211</name>
</gene>
<keyword evidence="8" id="KW-1185">Reference proteome</keyword>
<feature type="region of interest" description="Disordered" evidence="5">
    <location>
        <begin position="602"/>
        <end position="775"/>
    </location>
</feature>
<dbReference type="GO" id="GO:0006364">
    <property type="term" value="P:rRNA processing"/>
    <property type="evidence" value="ECO:0007669"/>
    <property type="project" value="TreeGrafter"/>
</dbReference>
<feature type="compositionally biased region" description="Acidic residues" evidence="5">
    <location>
        <begin position="608"/>
        <end position="626"/>
    </location>
</feature>
<organism evidence="7 8">
    <name type="scientific">Aspergillus avenaceus</name>
    <dbReference type="NCBI Taxonomy" id="36643"/>
    <lineage>
        <taxon>Eukaryota</taxon>
        <taxon>Fungi</taxon>
        <taxon>Dikarya</taxon>
        <taxon>Ascomycota</taxon>
        <taxon>Pezizomycotina</taxon>
        <taxon>Eurotiomycetes</taxon>
        <taxon>Eurotiomycetidae</taxon>
        <taxon>Eurotiales</taxon>
        <taxon>Aspergillaceae</taxon>
        <taxon>Aspergillus</taxon>
        <taxon>Aspergillus subgen. Circumdati</taxon>
    </lineage>
</organism>
<dbReference type="InterPro" id="IPR016024">
    <property type="entry name" value="ARM-type_fold"/>
</dbReference>
<comment type="similarity">
    <text evidence="2">Belongs to the RIX1/PELP1 family.</text>
</comment>
<dbReference type="InterPro" id="IPR012583">
    <property type="entry name" value="RIX1_N"/>
</dbReference>
<dbReference type="PANTHER" id="PTHR34105:SF1">
    <property type="entry name" value="PROLINE-, GLUTAMIC ACID- AND LEUCINE-RICH PROTEIN 1"/>
    <property type="match status" value="1"/>
</dbReference>
<name>A0A5N6TVT5_ASPAV</name>
<evidence type="ECO:0000256" key="5">
    <source>
        <dbReference type="SAM" id="MobiDB-lite"/>
    </source>
</evidence>
<protein>
    <recommendedName>
        <fullName evidence="3">Pre-rRNA-processing protein RIX1</fullName>
    </recommendedName>
</protein>
<dbReference type="Pfam" id="PF08167">
    <property type="entry name" value="RIX1"/>
    <property type="match status" value="1"/>
</dbReference>
<feature type="compositionally biased region" description="Polar residues" evidence="5">
    <location>
        <begin position="694"/>
        <end position="703"/>
    </location>
</feature>
<sequence>MASMSMSLHAVNHRLTNIPVKQLPPIASCLATSLSNCGEILSAPQNQKSKSESDTAIQVHKLMTRLASLIQDKSPEGRWTAVVLIKAVVEAGQWEILRGCEPLVRGLIAVLSKSDPNVTKKMSVITLTRIFHLTYQYPTLVREITTPSLPGFITAALNLISVKPSSEPIRKLKPNTPFLEIVLSALGELIARHPTIFRPFSAQIHSVLQAVIGSASPTFPQSVLDSAEQLFISLHHCAPKNTSGEEWKTACQMTLASIHGTADYVFRAVVEQWESADPALRNASKPQNYTKEVCDEGFDALGLGPWQGLDSGVNRLVVLLQMLSACLTTATASTVIIPLGAVLDLTSRLTSVIVPTAGREVQPNPQISRTEREHLFAELPRIHAATMELLTSLVQTLETGAVPIAQTILEQTLWVYRAEKSSRGVRVSAYDLVHTLLSHMGPSLTKQSVSTLADLIRSCCHDLLPPVHEPATNTPDAKGKGKTNQATANADSFLNPALKQSRQATAPSHPGLKTTASALLAAILTHVPSEHLSPSLRAEIDRTTILSTNKDTMLASVLNPIPPVQGRSTSASIMPFLARSFPADQSVESLIRPRMPVISHTQNVGTYIDDEEEEEDEEDEIAEENPQEQTQSFLQSTTPLLNMDTQKPKSKPTPKRTLEPKPHSTEKAPEQSKRPRVDDATVTPVPAQPALDRSSPSTFTGTAAVSVPASAGVTAAPPPRVTSANDPATGTVGGPLSGSAVAQVPGSDDESDDELPTLNMDPDTDDEDEDETMEG</sequence>
<feature type="compositionally biased region" description="Acidic residues" evidence="5">
    <location>
        <begin position="762"/>
        <end position="775"/>
    </location>
</feature>
<dbReference type="SUPFAM" id="SSF48371">
    <property type="entry name" value="ARM repeat"/>
    <property type="match status" value="1"/>
</dbReference>
<dbReference type="PANTHER" id="PTHR34105">
    <property type="entry name" value="PROLINE-, GLUTAMIC ACID- AND LEUCINE-RICH PROTEIN 1"/>
    <property type="match status" value="1"/>
</dbReference>
<keyword evidence="4" id="KW-0539">Nucleus</keyword>
<comment type="subcellular location">
    <subcellularLocation>
        <location evidence="1">Nucleus</location>
    </subcellularLocation>
</comment>
<accession>A0A5N6TVT5</accession>
<dbReference type="AlphaFoldDB" id="A0A5N6TVT5"/>
<feature type="compositionally biased region" description="Polar residues" evidence="5">
    <location>
        <begin position="627"/>
        <end position="645"/>
    </location>
</feature>
<dbReference type="OrthoDB" id="20900at2759"/>
<reference evidence="7 8" key="1">
    <citation type="submission" date="2019-04" db="EMBL/GenBank/DDBJ databases">
        <title>Friends and foes A comparative genomics study of 23 Aspergillus species from section Flavi.</title>
        <authorList>
            <consortium name="DOE Joint Genome Institute"/>
            <person name="Kjaerbolling I."/>
            <person name="Vesth T."/>
            <person name="Frisvad J.C."/>
            <person name="Nybo J.L."/>
            <person name="Theobald S."/>
            <person name="Kildgaard S."/>
            <person name="Isbrandt T."/>
            <person name="Kuo A."/>
            <person name="Sato A."/>
            <person name="Lyhne E.K."/>
            <person name="Kogle M.E."/>
            <person name="Wiebenga A."/>
            <person name="Kun R.S."/>
            <person name="Lubbers R.J."/>
            <person name="Makela M.R."/>
            <person name="Barry K."/>
            <person name="Chovatia M."/>
            <person name="Clum A."/>
            <person name="Daum C."/>
            <person name="Haridas S."/>
            <person name="He G."/>
            <person name="LaButti K."/>
            <person name="Lipzen A."/>
            <person name="Mondo S."/>
            <person name="Riley R."/>
            <person name="Salamov A."/>
            <person name="Simmons B.A."/>
            <person name="Magnuson J.K."/>
            <person name="Henrissat B."/>
            <person name="Mortensen U.H."/>
            <person name="Larsen T.O."/>
            <person name="Devries R.P."/>
            <person name="Grigoriev I.V."/>
            <person name="Machida M."/>
            <person name="Baker S.E."/>
            <person name="Andersen M.R."/>
        </authorList>
    </citation>
    <scope>NUCLEOTIDE SEQUENCE [LARGE SCALE GENOMIC DNA]</scope>
    <source>
        <strain evidence="7 8">IBT 18842</strain>
    </source>
</reference>
<evidence type="ECO:0000256" key="1">
    <source>
        <dbReference type="ARBA" id="ARBA00004123"/>
    </source>
</evidence>
<evidence type="ECO:0000256" key="3">
    <source>
        <dbReference type="ARBA" id="ARBA00021502"/>
    </source>
</evidence>
<evidence type="ECO:0000256" key="4">
    <source>
        <dbReference type="ARBA" id="ARBA00023242"/>
    </source>
</evidence>
<dbReference type="InterPro" id="IPR011989">
    <property type="entry name" value="ARM-like"/>
</dbReference>
<proteinExistence type="inferred from homology"/>
<dbReference type="Gene3D" id="1.25.10.10">
    <property type="entry name" value="Leucine-rich Repeat Variant"/>
    <property type="match status" value="1"/>
</dbReference>
<dbReference type="EMBL" id="ML742095">
    <property type="protein sequence ID" value="KAE8150400.1"/>
    <property type="molecule type" value="Genomic_DNA"/>
</dbReference>
<feature type="domain" description="Pre-rRNA-processing protein RIX1 N-terminal" evidence="6">
    <location>
        <begin position="8"/>
        <end position="216"/>
    </location>
</feature>
<evidence type="ECO:0000313" key="7">
    <source>
        <dbReference type="EMBL" id="KAE8150400.1"/>
    </source>
</evidence>
<feature type="region of interest" description="Disordered" evidence="5">
    <location>
        <begin position="466"/>
        <end position="486"/>
    </location>
</feature>
<dbReference type="GO" id="GO:0005634">
    <property type="term" value="C:nucleus"/>
    <property type="evidence" value="ECO:0007669"/>
    <property type="project" value="UniProtKB-SubCell"/>
</dbReference>
<evidence type="ECO:0000313" key="8">
    <source>
        <dbReference type="Proteomes" id="UP000325780"/>
    </source>
</evidence>
<evidence type="ECO:0000256" key="2">
    <source>
        <dbReference type="ARBA" id="ARBA00010511"/>
    </source>
</evidence>
<evidence type="ECO:0000259" key="6">
    <source>
        <dbReference type="Pfam" id="PF08167"/>
    </source>
</evidence>
<dbReference type="Proteomes" id="UP000325780">
    <property type="component" value="Unassembled WGS sequence"/>
</dbReference>
<feature type="compositionally biased region" description="Basic and acidic residues" evidence="5">
    <location>
        <begin position="656"/>
        <end position="679"/>
    </location>
</feature>